<dbReference type="AlphaFoldDB" id="A0AAW9HJQ0"/>
<organism evidence="1 2">
    <name type="scientific">Pectobacterium brasiliense</name>
    <dbReference type="NCBI Taxonomy" id="180957"/>
    <lineage>
        <taxon>Bacteria</taxon>
        <taxon>Pseudomonadati</taxon>
        <taxon>Pseudomonadota</taxon>
        <taxon>Gammaproteobacteria</taxon>
        <taxon>Enterobacterales</taxon>
        <taxon>Pectobacteriaceae</taxon>
        <taxon>Pectobacterium</taxon>
    </lineage>
</organism>
<dbReference type="GO" id="GO:0016757">
    <property type="term" value="F:glycosyltransferase activity"/>
    <property type="evidence" value="ECO:0007669"/>
    <property type="project" value="UniProtKB-KW"/>
</dbReference>
<dbReference type="EC" id="2.4.-.-" evidence="1"/>
<dbReference type="EMBL" id="JAXHOZ010000099">
    <property type="protein sequence ID" value="MDY4380633.1"/>
    <property type="molecule type" value="Genomic_DNA"/>
</dbReference>
<dbReference type="SUPFAM" id="SSF53756">
    <property type="entry name" value="UDP-Glycosyltransferase/glycogen phosphorylase"/>
    <property type="match status" value="1"/>
</dbReference>
<reference evidence="1" key="1">
    <citation type="submission" date="2023-11" db="EMBL/GenBank/DDBJ databases">
        <title>Comparative genomics revealed phylogeny of phytopathogenic Pectobacterium aroidearum based on whole-genome sequencing and function of putative horizontal acquire islands in P. aroidearum PccS1.</title>
        <authorList>
            <person name="Fan J."/>
            <person name="Yang L."/>
        </authorList>
    </citation>
    <scope>NUCLEOTIDE SEQUENCE</scope>
    <source>
        <strain evidence="1">NJAU140</strain>
    </source>
</reference>
<comment type="caution">
    <text evidence="1">The sequence shown here is derived from an EMBL/GenBank/DDBJ whole genome shotgun (WGS) entry which is preliminary data.</text>
</comment>
<dbReference type="Proteomes" id="UP001269968">
    <property type="component" value="Unassembled WGS sequence"/>
</dbReference>
<keyword evidence="1" id="KW-0328">Glycosyltransferase</keyword>
<name>A0AAW9HJQ0_9GAMM</name>
<evidence type="ECO:0000313" key="1">
    <source>
        <dbReference type="EMBL" id="MDY4380633.1"/>
    </source>
</evidence>
<protein>
    <submittedName>
        <fullName evidence="1">Glycosyltransferase family 4 protein</fullName>
        <ecNumber evidence="1">2.4.-.-</ecNumber>
    </submittedName>
</protein>
<dbReference type="CDD" id="cd03801">
    <property type="entry name" value="GT4_PimA-like"/>
    <property type="match status" value="1"/>
</dbReference>
<dbReference type="Gene3D" id="3.40.50.2000">
    <property type="entry name" value="Glycogen Phosphorylase B"/>
    <property type="match status" value="2"/>
</dbReference>
<proteinExistence type="predicted"/>
<accession>A0AAW9HJQ0</accession>
<evidence type="ECO:0000313" key="2">
    <source>
        <dbReference type="Proteomes" id="UP001269968"/>
    </source>
</evidence>
<sequence>MAKLLTRIPSLINSYKSDVTLLSREILPGYPTIEALYRGPIITDIDDAIWLNKPFGYSAAKNIAKRSDKIIVGNSYLAEWFSNYNKNIDIIPTAVSVGEYKSCEDKNNIIIGWIGTKDNLIYVYEIMPALKKLLDKYPSRIKFLIVADEKPCGFENNNNFFYRKWSRDSEKDFFDLIDIGIMPLSDNEWTRGKCSFKLLQYLSYGKVAVASPVGMNISVIKNSNAGYLPENIDEWYMVLDELIQGFELRKIMGEAGFSYVKNNFSIDVISKKIVESIKELA</sequence>
<dbReference type="RefSeq" id="WP_256553628.1">
    <property type="nucleotide sequence ID" value="NZ_JAXHOZ010000099.1"/>
</dbReference>
<keyword evidence="1" id="KW-0808">Transferase</keyword>
<gene>
    <name evidence="1" type="ORF">SOV92_22990</name>
</gene>